<name>A0AAN9JT30_CLITE</name>
<organism evidence="1 2">
    <name type="scientific">Clitoria ternatea</name>
    <name type="common">Butterfly pea</name>
    <dbReference type="NCBI Taxonomy" id="43366"/>
    <lineage>
        <taxon>Eukaryota</taxon>
        <taxon>Viridiplantae</taxon>
        <taxon>Streptophyta</taxon>
        <taxon>Embryophyta</taxon>
        <taxon>Tracheophyta</taxon>
        <taxon>Spermatophyta</taxon>
        <taxon>Magnoliopsida</taxon>
        <taxon>eudicotyledons</taxon>
        <taxon>Gunneridae</taxon>
        <taxon>Pentapetalae</taxon>
        <taxon>rosids</taxon>
        <taxon>fabids</taxon>
        <taxon>Fabales</taxon>
        <taxon>Fabaceae</taxon>
        <taxon>Papilionoideae</taxon>
        <taxon>50 kb inversion clade</taxon>
        <taxon>NPAAA clade</taxon>
        <taxon>indigoferoid/millettioid clade</taxon>
        <taxon>Phaseoleae</taxon>
        <taxon>Clitoria</taxon>
    </lineage>
</organism>
<gene>
    <name evidence="1" type="ORF">RJT34_14539</name>
</gene>
<proteinExistence type="predicted"/>
<keyword evidence="2" id="KW-1185">Reference proteome</keyword>
<evidence type="ECO:0000313" key="2">
    <source>
        <dbReference type="Proteomes" id="UP001359559"/>
    </source>
</evidence>
<accession>A0AAN9JT30</accession>
<evidence type="ECO:0000313" key="1">
    <source>
        <dbReference type="EMBL" id="KAK7303628.1"/>
    </source>
</evidence>
<dbReference type="Proteomes" id="UP001359559">
    <property type="component" value="Unassembled WGS sequence"/>
</dbReference>
<comment type="caution">
    <text evidence="1">The sequence shown here is derived from an EMBL/GenBank/DDBJ whole genome shotgun (WGS) entry which is preliminary data.</text>
</comment>
<dbReference type="EMBL" id="JAYKXN010000003">
    <property type="protein sequence ID" value="KAK7303628.1"/>
    <property type="molecule type" value="Genomic_DNA"/>
</dbReference>
<sequence>MDEEKSQPIRTLLLFFSLSLSPTHTKFQHQPKIQLHLFSPSPFALFPYSLSSSVALLLHTICILIQDSSGSGA</sequence>
<reference evidence="1 2" key="1">
    <citation type="submission" date="2024-01" db="EMBL/GenBank/DDBJ databases">
        <title>The genomes of 5 underutilized Papilionoideae crops provide insights into root nodulation and disease resistance.</title>
        <authorList>
            <person name="Yuan L."/>
        </authorList>
    </citation>
    <scope>NUCLEOTIDE SEQUENCE [LARGE SCALE GENOMIC DNA]</scope>
    <source>
        <strain evidence="1">LY-2023</strain>
        <tissue evidence="1">Leaf</tissue>
    </source>
</reference>
<dbReference type="AlphaFoldDB" id="A0AAN9JT30"/>
<protein>
    <submittedName>
        <fullName evidence="1">Uncharacterized protein</fullName>
    </submittedName>
</protein>